<evidence type="ECO:0000313" key="1">
    <source>
        <dbReference type="EMBL" id="RZQ52990.1"/>
    </source>
</evidence>
<organism evidence="1 2">
    <name type="scientific">Pseudoalteromonas phenolica</name>
    <dbReference type="NCBI Taxonomy" id="161398"/>
    <lineage>
        <taxon>Bacteria</taxon>
        <taxon>Pseudomonadati</taxon>
        <taxon>Pseudomonadota</taxon>
        <taxon>Gammaproteobacteria</taxon>
        <taxon>Alteromonadales</taxon>
        <taxon>Pseudoalteromonadaceae</taxon>
        <taxon>Pseudoalteromonas</taxon>
    </lineage>
</organism>
<evidence type="ECO:0008006" key="3">
    <source>
        <dbReference type="Google" id="ProtNLM"/>
    </source>
</evidence>
<dbReference type="Proteomes" id="UP000291338">
    <property type="component" value="Unassembled WGS sequence"/>
</dbReference>
<dbReference type="RefSeq" id="WP_130255715.1">
    <property type="nucleotide sequence ID" value="NZ_PPSX01000038.1"/>
</dbReference>
<evidence type="ECO:0000313" key="2">
    <source>
        <dbReference type="Proteomes" id="UP000291338"/>
    </source>
</evidence>
<sequence>MIKLLTLPLAAIFLLGCTQTTEENSTVAKEKPQMANQVASQVENKPIAASKASSLQSTNKAQIDHQAVAKEALKVLRSEIALIEANNSCDSSSQCQVIEAGSRACGGPSHYMIYSTKHTPTSRAEQVAKKLTKYESIYNAQNNMVSICAMLVKPGAQCKNNKCVKLSENSQLAY</sequence>
<proteinExistence type="predicted"/>
<reference evidence="1 2" key="1">
    <citation type="submission" date="2018-01" db="EMBL/GenBank/DDBJ databases">
        <title>Co-occurrence of chitin degradation, pigmentation and bioactivity in marine Pseudoalteromonas.</title>
        <authorList>
            <person name="Paulsen S."/>
            <person name="Gram L."/>
            <person name="Machado H."/>
        </authorList>
    </citation>
    <scope>NUCLEOTIDE SEQUENCE [LARGE SCALE GENOMIC DNA]</scope>
    <source>
        <strain evidence="1 2">S3898</strain>
    </source>
</reference>
<dbReference type="EMBL" id="PPSX01000038">
    <property type="protein sequence ID" value="RZQ52990.1"/>
    <property type="molecule type" value="Genomic_DNA"/>
</dbReference>
<gene>
    <name evidence="1" type="ORF">C1E23_11575</name>
</gene>
<accession>A0A4Q7IM80</accession>
<name>A0A4Q7IM80_9GAMM</name>
<dbReference type="AlphaFoldDB" id="A0A4Q7IM80"/>
<protein>
    <recommendedName>
        <fullName evidence="3">Lipoprotein</fullName>
    </recommendedName>
</protein>
<comment type="caution">
    <text evidence="1">The sequence shown here is derived from an EMBL/GenBank/DDBJ whole genome shotgun (WGS) entry which is preliminary data.</text>
</comment>
<dbReference type="PROSITE" id="PS51257">
    <property type="entry name" value="PROKAR_LIPOPROTEIN"/>
    <property type="match status" value="1"/>
</dbReference>